<evidence type="ECO:0000256" key="13">
    <source>
        <dbReference type="ARBA" id="ARBA00030756"/>
    </source>
</evidence>
<evidence type="ECO:0000256" key="4">
    <source>
        <dbReference type="ARBA" id="ARBA00008703"/>
    </source>
</evidence>
<dbReference type="SFLD" id="SFLDF00314">
    <property type="entry name" value="L-lysine_2_3-aminomutase_(yjeK"/>
    <property type="match status" value="1"/>
</dbReference>
<comment type="similarity">
    <text evidence="4">Belongs to the radical SAM superfamily. KamA family.</text>
</comment>
<protein>
    <recommendedName>
        <fullName evidence="5">L-lysine 2,3-aminomutase</fullName>
    </recommendedName>
    <alternativeName>
        <fullName evidence="13">EF-P post-translational modification enzyme B</fullName>
    </alternativeName>
</protein>
<reference evidence="16 17" key="1">
    <citation type="submission" date="2015-11" db="EMBL/GenBank/DDBJ databases">
        <title>Genomic analysis of 38 Legionella species identifies large and diverse effector repertoires.</title>
        <authorList>
            <person name="Burstein D."/>
            <person name="Amaro F."/>
            <person name="Zusman T."/>
            <person name="Lifshitz Z."/>
            <person name="Cohen O."/>
            <person name="Gilbert J.A."/>
            <person name="Pupko T."/>
            <person name="Shuman H.A."/>
            <person name="Segal G."/>
        </authorList>
    </citation>
    <scope>NUCLEOTIDE SEQUENCE [LARGE SCALE GENOMIC DNA]</scope>
    <source>
        <strain evidence="16 17">ATCC 49504</strain>
    </source>
</reference>
<evidence type="ECO:0000256" key="10">
    <source>
        <dbReference type="ARBA" id="ARBA00023004"/>
    </source>
</evidence>
<dbReference type="InterPro" id="IPR058240">
    <property type="entry name" value="rSAM_sf"/>
</dbReference>
<dbReference type="NCBIfam" id="TIGR03821">
    <property type="entry name" value="EFP_modif_epmB"/>
    <property type="match status" value="1"/>
</dbReference>
<dbReference type="OrthoDB" id="9770937at2"/>
<keyword evidence="6 14" id="KW-0004">4Fe-4S</keyword>
<organism evidence="16 17">
    <name type="scientific">Legionella geestiana</name>
    <dbReference type="NCBI Taxonomy" id="45065"/>
    <lineage>
        <taxon>Bacteria</taxon>
        <taxon>Pseudomonadati</taxon>
        <taxon>Pseudomonadota</taxon>
        <taxon>Gammaproteobacteria</taxon>
        <taxon>Legionellales</taxon>
        <taxon>Legionellaceae</taxon>
        <taxon>Legionella</taxon>
    </lineage>
</organism>
<dbReference type="InterPro" id="IPR007197">
    <property type="entry name" value="rSAM"/>
</dbReference>
<evidence type="ECO:0000256" key="11">
    <source>
        <dbReference type="ARBA" id="ARBA00023014"/>
    </source>
</evidence>
<keyword evidence="8 14" id="KW-0479">Metal-binding</keyword>
<evidence type="ECO:0000256" key="7">
    <source>
        <dbReference type="ARBA" id="ARBA00022691"/>
    </source>
</evidence>
<comment type="catalytic activity">
    <reaction evidence="1">
        <text>L-lysine = D-beta-lysine</text>
        <dbReference type="Rhea" id="RHEA:44148"/>
        <dbReference type="ChEBI" id="CHEBI:32551"/>
        <dbReference type="ChEBI" id="CHEBI:84138"/>
    </reaction>
</comment>
<evidence type="ECO:0000256" key="8">
    <source>
        <dbReference type="ARBA" id="ARBA00022723"/>
    </source>
</evidence>
<keyword evidence="9 15" id="KW-0663">Pyridoxal phosphate</keyword>
<dbReference type="EMBL" id="LNYC01000072">
    <property type="protein sequence ID" value="KTC97348.1"/>
    <property type="molecule type" value="Genomic_DNA"/>
</dbReference>
<evidence type="ECO:0000256" key="12">
    <source>
        <dbReference type="ARBA" id="ARBA00023235"/>
    </source>
</evidence>
<dbReference type="SFLD" id="SFLDS00029">
    <property type="entry name" value="Radical_SAM"/>
    <property type="match status" value="1"/>
</dbReference>
<dbReference type="PATRIC" id="fig|45065.4.peg.2182"/>
<dbReference type="NCBIfam" id="TIGR00238">
    <property type="entry name" value="KamA family radical SAM protein"/>
    <property type="match status" value="1"/>
</dbReference>
<keyword evidence="10" id="KW-0408">Iron</keyword>
<dbReference type="PANTHER" id="PTHR30538">
    <property type="entry name" value="LYSINE 2,3-AMINOMUTASE-RELATED"/>
    <property type="match status" value="1"/>
</dbReference>
<dbReference type="AlphaFoldDB" id="A0A0W0TP41"/>
<dbReference type="GO" id="GO:0051539">
    <property type="term" value="F:4 iron, 4 sulfur cluster binding"/>
    <property type="evidence" value="ECO:0007669"/>
    <property type="project" value="UniProtKB-KW"/>
</dbReference>
<dbReference type="Pfam" id="PF04055">
    <property type="entry name" value="Radical_SAM"/>
    <property type="match status" value="1"/>
</dbReference>
<evidence type="ECO:0000256" key="3">
    <source>
        <dbReference type="ARBA" id="ARBA00001966"/>
    </source>
</evidence>
<comment type="caution">
    <text evidence="16">The sequence shown here is derived from an EMBL/GenBank/DDBJ whole genome shotgun (WGS) entry which is preliminary data.</text>
</comment>
<keyword evidence="11 14" id="KW-0411">Iron-sulfur</keyword>
<proteinExistence type="inferred from homology"/>
<dbReference type="SUPFAM" id="SSF102114">
    <property type="entry name" value="Radical SAM enzymes"/>
    <property type="match status" value="1"/>
</dbReference>
<keyword evidence="12 16" id="KW-0413">Isomerase</keyword>
<evidence type="ECO:0000256" key="6">
    <source>
        <dbReference type="ARBA" id="ARBA00022485"/>
    </source>
</evidence>
<dbReference type="GO" id="GO:0046872">
    <property type="term" value="F:metal ion binding"/>
    <property type="evidence" value="ECO:0007669"/>
    <property type="project" value="UniProtKB-KW"/>
</dbReference>
<dbReference type="Gene3D" id="3.20.20.70">
    <property type="entry name" value="Aldolase class I"/>
    <property type="match status" value="1"/>
</dbReference>
<evidence type="ECO:0000313" key="17">
    <source>
        <dbReference type="Proteomes" id="UP000054785"/>
    </source>
</evidence>
<dbReference type="InterPro" id="IPR013785">
    <property type="entry name" value="Aldolase_TIM"/>
</dbReference>
<gene>
    <name evidence="16" type="ORF">Lgee_2009</name>
</gene>
<evidence type="ECO:0000256" key="9">
    <source>
        <dbReference type="ARBA" id="ARBA00022898"/>
    </source>
</evidence>
<keyword evidence="7" id="KW-0949">S-adenosyl-L-methionine</keyword>
<accession>A0A0W0TP41</accession>
<feature type="modified residue" description="N6-(pyridoxal phosphate)lysine" evidence="15">
    <location>
        <position position="322"/>
    </location>
</feature>
<dbReference type="PIRSF" id="PIRSF004911">
    <property type="entry name" value="DUF160"/>
    <property type="match status" value="1"/>
</dbReference>
<dbReference type="InterPro" id="IPR022462">
    <property type="entry name" value="EpmB"/>
</dbReference>
<dbReference type="PANTHER" id="PTHR30538:SF1">
    <property type="entry name" value="L-LYSINE 2,3-AMINOMUTASE"/>
    <property type="match status" value="1"/>
</dbReference>
<dbReference type="STRING" id="45065.Lgee_2009"/>
<dbReference type="InterPro" id="IPR003739">
    <property type="entry name" value="Lys_aminomutase/Glu_NH3_mut"/>
</dbReference>
<evidence type="ECO:0000256" key="15">
    <source>
        <dbReference type="PIRSR" id="PIRSR603739-50"/>
    </source>
</evidence>
<dbReference type="SFLD" id="SFLDG01070">
    <property type="entry name" value="PLP-dependent"/>
    <property type="match status" value="1"/>
</dbReference>
<dbReference type="PROSITE" id="PS51918">
    <property type="entry name" value="RADICAL_SAM"/>
    <property type="match status" value="1"/>
</dbReference>
<dbReference type="GO" id="GO:0016853">
    <property type="term" value="F:isomerase activity"/>
    <property type="evidence" value="ECO:0007669"/>
    <property type="project" value="UniProtKB-KW"/>
</dbReference>
<evidence type="ECO:0000256" key="2">
    <source>
        <dbReference type="ARBA" id="ARBA00001933"/>
    </source>
</evidence>
<comment type="cofactor">
    <cofactor evidence="2 15">
        <name>pyridoxal 5'-phosphate</name>
        <dbReference type="ChEBI" id="CHEBI:597326"/>
    </cofactor>
</comment>
<evidence type="ECO:0000313" key="16">
    <source>
        <dbReference type="EMBL" id="KTC97348.1"/>
    </source>
</evidence>
<evidence type="ECO:0000256" key="14">
    <source>
        <dbReference type="PIRSR" id="PIRSR004911-1"/>
    </source>
</evidence>
<feature type="binding site" evidence="14">
    <location>
        <position position="110"/>
    </location>
    <ligand>
        <name>[4Fe-4S] cluster</name>
        <dbReference type="ChEBI" id="CHEBI:49883"/>
        <note>4Fe-4S-S-AdoMet</note>
    </ligand>
</feature>
<sequence length="326" mass="36174">MRVMNGTWQKILANGFASSSELLTFLGLPVSLASQDAEKVFATRVPRGFAARMRPNDPNDPLLRQVLAVSLENEDIAFVKDPLEERAANPLPGLIHKYHGRVLLTPAGSCAVNCRYCFRRHFPYAKNNPGRAGWQAVLEYVAAHPEVYEVILSGGDPLLVSNASLARLIEGLSAIAHVRILRFHTRFPVVLPERIDDEFLRLLAGTRLDKVMVLHVNHAQELDEQVSDMCAALRGAGVHLLNQAVLLAGVNDAVDTLAALSRRLFECSVLPYYLHLLDHVQGAAHFDLPHARALALYRALQEQLPGYLVPRLAREEPGKKHKTLYV</sequence>
<feature type="binding site" evidence="14">
    <location>
        <position position="117"/>
    </location>
    <ligand>
        <name>[4Fe-4S] cluster</name>
        <dbReference type="ChEBI" id="CHEBI:49883"/>
        <note>4Fe-4S-S-AdoMet</note>
    </ligand>
</feature>
<evidence type="ECO:0000256" key="5">
    <source>
        <dbReference type="ARBA" id="ARBA00022363"/>
    </source>
</evidence>
<feature type="binding site" evidence="14">
    <location>
        <position position="114"/>
    </location>
    <ligand>
        <name>[4Fe-4S] cluster</name>
        <dbReference type="ChEBI" id="CHEBI:49883"/>
        <note>4Fe-4S-S-AdoMet</note>
    </ligand>
</feature>
<comment type="cofactor">
    <cofactor evidence="3">
        <name>[4Fe-4S] cluster</name>
        <dbReference type="ChEBI" id="CHEBI:49883"/>
    </cofactor>
</comment>
<dbReference type="RefSeq" id="WP_028385664.1">
    <property type="nucleotide sequence ID" value="NZ_CAAAHN010000002.1"/>
</dbReference>
<name>A0A0W0TP41_9GAMM</name>
<dbReference type="Proteomes" id="UP000054785">
    <property type="component" value="Unassembled WGS sequence"/>
</dbReference>
<keyword evidence="17" id="KW-1185">Reference proteome</keyword>
<dbReference type="CDD" id="cd01335">
    <property type="entry name" value="Radical_SAM"/>
    <property type="match status" value="1"/>
</dbReference>
<evidence type="ECO:0000256" key="1">
    <source>
        <dbReference type="ARBA" id="ARBA00001352"/>
    </source>
</evidence>